<evidence type="ECO:0000256" key="6">
    <source>
        <dbReference type="ARBA" id="ARBA00022670"/>
    </source>
</evidence>
<dbReference type="InterPro" id="IPR001967">
    <property type="entry name" value="Peptidase_S11_N"/>
</dbReference>
<dbReference type="InterPro" id="IPR012907">
    <property type="entry name" value="Peptidase_S11_C"/>
</dbReference>
<keyword evidence="7" id="KW-0732">Signal</keyword>
<comment type="function">
    <text evidence="1">Removes C-terminal D-alanyl residues from sugar-peptide cell wall precursors.</text>
</comment>
<keyword evidence="10" id="KW-0573">Peptidoglycan synthesis</keyword>
<gene>
    <name evidence="16" type="ORF">OHAE_1088</name>
</gene>
<dbReference type="UniPathway" id="UPA00219"/>
<dbReference type="GO" id="GO:0008360">
    <property type="term" value="P:regulation of cell shape"/>
    <property type="evidence" value="ECO:0007669"/>
    <property type="project" value="UniProtKB-KW"/>
</dbReference>
<evidence type="ECO:0000256" key="9">
    <source>
        <dbReference type="ARBA" id="ARBA00022960"/>
    </source>
</evidence>
<dbReference type="GO" id="GO:0009252">
    <property type="term" value="P:peptidoglycan biosynthetic process"/>
    <property type="evidence" value="ECO:0007669"/>
    <property type="project" value="UniProtKB-UniPathway"/>
</dbReference>
<dbReference type="GO" id="GO:0006508">
    <property type="term" value="P:proteolysis"/>
    <property type="evidence" value="ECO:0007669"/>
    <property type="project" value="UniProtKB-KW"/>
</dbReference>
<name>A0A2P9HM85_9HYPH</name>
<dbReference type="EMBL" id="OOFM01000005">
    <property type="protein sequence ID" value="SPL65221.1"/>
    <property type="molecule type" value="Genomic_DNA"/>
</dbReference>
<dbReference type="Gene3D" id="2.60.410.10">
    <property type="entry name" value="D-Ala-D-Ala carboxypeptidase, C-terminal domain"/>
    <property type="match status" value="1"/>
</dbReference>
<keyword evidence="9" id="KW-0133">Cell shape</keyword>
<dbReference type="Pfam" id="PF07943">
    <property type="entry name" value="PBP5_C"/>
    <property type="match status" value="1"/>
</dbReference>
<dbReference type="SMART" id="SM00936">
    <property type="entry name" value="PBP5_C"/>
    <property type="match status" value="1"/>
</dbReference>
<dbReference type="SUPFAM" id="SSF56601">
    <property type="entry name" value="beta-lactamase/transpeptidase-like"/>
    <property type="match status" value="1"/>
</dbReference>
<keyword evidence="6" id="KW-0645">Protease</keyword>
<feature type="domain" description="Peptidase S11 D-Ala-D-Ala carboxypeptidase A C-terminal" evidence="15">
    <location>
        <begin position="284"/>
        <end position="374"/>
    </location>
</feature>
<evidence type="ECO:0000256" key="11">
    <source>
        <dbReference type="ARBA" id="ARBA00023316"/>
    </source>
</evidence>
<dbReference type="InterPro" id="IPR015956">
    <property type="entry name" value="Peniciliin-bd_prot_C_sf"/>
</dbReference>
<keyword evidence="11" id="KW-0961">Cell wall biogenesis/degradation</keyword>
<dbReference type="GO" id="GO:0071555">
    <property type="term" value="P:cell wall organization"/>
    <property type="evidence" value="ECO:0007669"/>
    <property type="project" value="UniProtKB-KW"/>
</dbReference>
<dbReference type="PRINTS" id="PR00725">
    <property type="entry name" value="DADACBPTASE1"/>
</dbReference>
<feature type="active site" description="Proton acceptor" evidence="13">
    <location>
        <position position="67"/>
    </location>
</feature>
<evidence type="ECO:0000256" key="2">
    <source>
        <dbReference type="ARBA" id="ARBA00004752"/>
    </source>
</evidence>
<evidence type="ECO:0000256" key="5">
    <source>
        <dbReference type="ARBA" id="ARBA00022645"/>
    </source>
</evidence>
<evidence type="ECO:0000256" key="1">
    <source>
        <dbReference type="ARBA" id="ARBA00003217"/>
    </source>
</evidence>
<dbReference type="SUPFAM" id="SSF69189">
    <property type="entry name" value="Penicillin-binding protein associated domain"/>
    <property type="match status" value="1"/>
</dbReference>
<dbReference type="Pfam" id="PF00768">
    <property type="entry name" value="Peptidase_S11"/>
    <property type="match status" value="1"/>
</dbReference>
<evidence type="ECO:0000259" key="15">
    <source>
        <dbReference type="SMART" id="SM00936"/>
    </source>
</evidence>
<dbReference type="InterPro" id="IPR037167">
    <property type="entry name" value="Peptidase_S11_C_sf"/>
</dbReference>
<feature type="active site" evidence="13">
    <location>
        <position position="132"/>
    </location>
</feature>
<comment type="similarity">
    <text evidence="3 14">Belongs to the peptidase S11 family.</text>
</comment>
<evidence type="ECO:0000256" key="13">
    <source>
        <dbReference type="PIRSR" id="PIRSR618044-1"/>
    </source>
</evidence>
<evidence type="ECO:0000256" key="8">
    <source>
        <dbReference type="ARBA" id="ARBA00022801"/>
    </source>
</evidence>
<evidence type="ECO:0000313" key="16">
    <source>
        <dbReference type="EMBL" id="SPL65221.1"/>
    </source>
</evidence>
<reference evidence="17" key="1">
    <citation type="submission" date="2017-12" db="EMBL/GenBank/DDBJ databases">
        <authorList>
            <person name="Diaz M."/>
        </authorList>
    </citation>
    <scope>NUCLEOTIDE SEQUENCE [LARGE SCALE GENOMIC DNA]</scope>
    <source>
        <strain evidence="17">FI11154</strain>
    </source>
</reference>
<protein>
    <recommendedName>
        <fullName evidence="4">serine-type D-Ala-D-Ala carboxypeptidase</fullName>
        <ecNumber evidence="4">3.4.16.4</ecNumber>
    </recommendedName>
</protein>
<proteinExistence type="inferred from homology"/>
<dbReference type="PANTHER" id="PTHR21581">
    <property type="entry name" value="D-ALANYL-D-ALANINE CARBOXYPEPTIDASE"/>
    <property type="match status" value="1"/>
</dbReference>
<evidence type="ECO:0000256" key="12">
    <source>
        <dbReference type="ARBA" id="ARBA00034000"/>
    </source>
</evidence>
<keyword evidence="8 16" id="KW-0378">Hydrolase</keyword>
<dbReference type="GO" id="GO:0009002">
    <property type="term" value="F:serine-type D-Ala-D-Ala carboxypeptidase activity"/>
    <property type="evidence" value="ECO:0007669"/>
    <property type="project" value="UniProtKB-EC"/>
</dbReference>
<evidence type="ECO:0000256" key="4">
    <source>
        <dbReference type="ARBA" id="ARBA00012448"/>
    </source>
</evidence>
<comment type="pathway">
    <text evidence="2">Cell wall biogenesis; peptidoglycan biosynthesis.</text>
</comment>
<dbReference type="AlphaFoldDB" id="A0A2P9HM85"/>
<evidence type="ECO:0000256" key="14">
    <source>
        <dbReference type="RuleBase" id="RU004016"/>
    </source>
</evidence>
<organism evidence="16 17">
    <name type="scientific">Ochrobactrum soli</name>
    <dbReference type="NCBI Taxonomy" id="2448455"/>
    <lineage>
        <taxon>Bacteria</taxon>
        <taxon>Pseudomonadati</taxon>
        <taxon>Pseudomonadota</taxon>
        <taxon>Alphaproteobacteria</taxon>
        <taxon>Hyphomicrobiales</taxon>
        <taxon>Brucellaceae</taxon>
        <taxon>Brucella/Ochrobactrum group</taxon>
        <taxon>Ochrobactrum</taxon>
    </lineage>
</organism>
<comment type="catalytic activity">
    <reaction evidence="12">
        <text>Preferential cleavage: (Ac)2-L-Lys-D-Ala-|-D-Ala. Also transpeptidation of peptidyl-alanyl moieties that are N-acyl substituents of D-alanine.</text>
        <dbReference type="EC" id="3.4.16.4"/>
    </reaction>
</comment>
<evidence type="ECO:0000313" key="17">
    <source>
        <dbReference type="Proteomes" id="UP000246073"/>
    </source>
</evidence>
<dbReference type="InterPro" id="IPR018044">
    <property type="entry name" value="Peptidase_S11"/>
</dbReference>
<accession>A0A2P9HM85</accession>
<evidence type="ECO:0000256" key="10">
    <source>
        <dbReference type="ARBA" id="ARBA00022984"/>
    </source>
</evidence>
<dbReference type="InterPro" id="IPR012338">
    <property type="entry name" value="Beta-lactam/transpept-like"/>
</dbReference>
<dbReference type="Gene3D" id="3.40.710.10">
    <property type="entry name" value="DD-peptidase/beta-lactamase superfamily"/>
    <property type="match status" value="1"/>
</dbReference>
<evidence type="ECO:0000256" key="7">
    <source>
        <dbReference type="ARBA" id="ARBA00022729"/>
    </source>
</evidence>
<dbReference type="PANTHER" id="PTHR21581:SF6">
    <property type="entry name" value="TRAFFICKING PROTEIN PARTICLE COMPLEX SUBUNIT 12"/>
    <property type="match status" value="1"/>
</dbReference>
<dbReference type="Proteomes" id="UP000246073">
    <property type="component" value="Unassembled WGS sequence"/>
</dbReference>
<dbReference type="RefSeq" id="WP_109368903.1">
    <property type="nucleotide sequence ID" value="NZ_OOFM01000005.1"/>
</dbReference>
<keyword evidence="5 16" id="KW-0121">Carboxypeptidase</keyword>
<feature type="active site" description="Proton acceptor" evidence="13">
    <location>
        <position position="70"/>
    </location>
</feature>
<sequence>MGLHSRIAGVLTAGTVGIAAVLLPLAAVAAPAETALVTKAPQALLIDDRSGTVLLSKGADTPIPPASLAKLMTAEVVFEALEKGQTTLETPYIVSENAWRTGGAPSGTSTMFARIKSAPTVADLLQGLIVQSANDGAIILAEGMAGSEQSFAERMNQRARELGLTNSVFVNSTGLPASGQSVTLDDLAKLARHIHSAHPDFYKYYAQEAFTWNNITQRNRNPLLRLDVGADGMGTGYTEASGYALVASAEQNGRRLFLALSGLASVKEREEEARKLIQWGMTSFDDMRLYSANDIVGEAQVFGGTQASVSLKVKDDVELLLPKEGREKLKARFIYEGPLHAPVAVESKVGMLEFDLNGNMVQQVPLFAAQSVEKGSLAQRAWSSAVELSTGWLRKYL</sequence>
<evidence type="ECO:0000256" key="3">
    <source>
        <dbReference type="ARBA" id="ARBA00007164"/>
    </source>
</evidence>
<dbReference type="EC" id="3.4.16.4" evidence="4"/>